<organism evidence="1 2">
    <name type="scientific">Peronosclerospora sorghi</name>
    <dbReference type="NCBI Taxonomy" id="230839"/>
    <lineage>
        <taxon>Eukaryota</taxon>
        <taxon>Sar</taxon>
        <taxon>Stramenopiles</taxon>
        <taxon>Oomycota</taxon>
        <taxon>Peronosporomycetes</taxon>
        <taxon>Peronosporales</taxon>
        <taxon>Peronosporaceae</taxon>
        <taxon>Peronosclerospora</taxon>
    </lineage>
</organism>
<evidence type="ECO:0000313" key="2">
    <source>
        <dbReference type="Proteomes" id="UP001163321"/>
    </source>
</evidence>
<comment type="caution">
    <text evidence="1">The sequence shown here is derived from an EMBL/GenBank/DDBJ whole genome shotgun (WGS) entry which is preliminary data.</text>
</comment>
<dbReference type="Proteomes" id="UP001163321">
    <property type="component" value="Chromosome 6"/>
</dbReference>
<name>A0ACC0VZ94_9STRA</name>
<dbReference type="EMBL" id="CM047585">
    <property type="protein sequence ID" value="KAI9910791.1"/>
    <property type="molecule type" value="Genomic_DNA"/>
</dbReference>
<protein>
    <submittedName>
        <fullName evidence="1">Uncharacterized protein</fullName>
    </submittedName>
</protein>
<proteinExistence type="predicted"/>
<evidence type="ECO:0000313" key="1">
    <source>
        <dbReference type="EMBL" id="KAI9910791.1"/>
    </source>
</evidence>
<reference evidence="1 2" key="1">
    <citation type="journal article" date="2022" name="bioRxiv">
        <title>The genome of the oomycete Peronosclerospora sorghi, a cosmopolitan pathogen of maize and sorghum, is inflated with dispersed pseudogenes.</title>
        <authorList>
            <person name="Fletcher K."/>
            <person name="Martin F."/>
            <person name="Isakeit T."/>
            <person name="Cavanaugh K."/>
            <person name="Magill C."/>
            <person name="Michelmore R."/>
        </authorList>
    </citation>
    <scope>NUCLEOTIDE SEQUENCE [LARGE SCALE GENOMIC DNA]</scope>
    <source>
        <strain evidence="1">P6</strain>
    </source>
</reference>
<keyword evidence="2" id="KW-1185">Reference proteome</keyword>
<sequence>MILDALEQSTGKSQMQSLYSGDFLPLADFQLYQPLNNVLPEQVAPDFERSFKVSVSTPLIVGSGYSLYTQYVIFTKVTDFVISIGFKCILMCLLWNADELFALSAYACTSEASIQ</sequence>
<accession>A0ACC0VZ94</accession>
<gene>
    <name evidence="1" type="ORF">PsorP6_010124</name>
</gene>